<dbReference type="Gene3D" id="2.60.40.2020">
    <property type="match status" value="1"/>
</dbReference>
<sequence length="338" mass="38043">MLEFKTKAAQIAVEVLRDTGAERRIHEDGYTRVDPLWIAAMQGVMVMRRPFEKLLGAFVRESTPGIIINSDRPTGLIHLTCAHELGHYFLGHESTADEHIQYDKDAALQEREADWFAYCLLTSRGVLAQTMRRKGWSIAALRDPLNLYQLSLRIGVSYAAMAWSLARLKLWASSDADRMTRTEPAEIKRSILSRGDFEARNDVWLLDERDRELILEPSVRDQIVVRLPNHAPSGYLWSLDEAHSEGFRIQPLDTSARPAAAEPPSTTNAEADHLLIGHTERGKFAGQILPLIFTEKRPWESKSEDEARFRTSVGFEEAGEGLSAGSRRRLLQEGAPAA</sequence>
<keyword evidence="1" id="KW-0646">Protease inhibitor</keyword>
<protein>
    <submittedName>
        <fullName evidence="5">ImmA/IrrE family metallo-endopeptidase</fullName>
    </submittedName>
</protein>
<dbReference type="InterPro" id="IPR036331">
    <property type="entry name" value="Chagasin-like_sf"/>
</dbReference>
<gene>
    <name evidence="5" type="ORF">EKH80_20190</name>
</gene>
<keyword evidence="6" id="KW-1185">Reference proteome</keyword>
<evidence type="ECO:0000256" key="1">
    <source>
        <dbReference type="ARBA" id="ARBA00022690"/>
    </source>
</evidence>
<dbReference type="EMBL" id="RYYV01000022">
    <property type="protein sequence ID" value="RUL70521.1"/>
    <property type="molecule type" value="Genomic_DNA"/>
</dbReference>
<dbReference type="RefSeq" id="WP_126686608.1">
    <property type="nucleotide sequence ID" value="NZ_RYYV01000022.1"/>
</dbReference>
<name>A0A432M0R7_9GAMM</name>
<dbReference type="PANTHER" id="PTHR43236:SF1">
    <property type="entry name" value="BLL7220 PROTEIN"/>
    <property type="match status" value="1"/>
</dbReference>
<dbReference type="GO" id="GO:0004869">
    <property type="term" value="F:cysteine-type endopeptidase inhibitor activity"/>
    <property type="evidence" value="ECO:0007669"/>
    <property type="project" value="UniProtKB-KW"/>
</dbReference>
<dbReference type="Gene3D" id="1.10.10.2910">
    <property type="match status" value="1"/>
</dbReference>
<dbReference type="OrthoDB" id="9796786at2"/>
<evidence type="ECO:0000256" key="2">
    <source>
        <dbReference type="ARBA" id="ARBA00022704"/>
    </source>
</evidence>
<feature type="region of interest" description="Disordered" evidence="3">
    <location>
        <begin position="313"/>
        <end position="338"/>
    </location>
</feature>
<reference evidence="5 6" key="1">
    <citation type="submission" date="2018-12" db="EMBL/GenBank/DDBJ databases">
        <title>Dyella dinghuensis sp. nov. DHOA06 and Dyella choica sp. nov. 4M-K27, isolated from forest soil.</title>
        <authorList>
            <person name="Qiu L.-H."/>
            <person name="Gao Z.-H."/>
        </authorList>
    </citation>
    <scope>NUCLEOTIDE SEQUENCE [LARGE SCALE GENOMIC DNA]</scope>
    <source>
        <strain evidence="5 6">4M-K27</strain>
    </source>
</reference>
<dbReference type="Pfam" id="PF06114">
    <property type="entry name" value="Peptidase_M78"/>
    <property type="match status" value="1"/>
</dbReference>
<organism evidence="5 6">
    <name type="scientific">Dyella choica</name>
    <dbReference type="NCBI Taxonomy" id="1927959"/>
    <lineage>
        <taxon>Bacteria</taxon>
        <taxon>Pseudomonadati</taxon>
        <taxon>Pseudomonadota</taxon>
        <taxon>Gammaproteobacteria</taxon>
        <taxon>Lysobacterales</taxon>
        <taxon>Rhodanobacteraceae</taxon>
        <taxon>Dyella</taxon>
    </lineage>
</organism>
<dbReference type="AlphaFoldDB" id="A0A432M0R7"/>
<accession>A0A432M0R7</accession>
<evidence type="ECO:0000313" key="6">
    <source>
        <dbReference type="Proteomes" id="UP000274358"/>
    </source>
</evidence>
<dbReference type="Proteomes" id="UP000274358">
    <property type="component" value="Unassembled WGS sequence"/>
</dbReference>
<comment type="caution">
    <text evidence="5">The sequence shown here is derived from an EMBL/GenBank/DDBJ whole genome shotgun (WGS) entry which is preliminary data.</text>
</comment>
<evidence type="ECO:0000313" key="5">
    <source>
        <dbReference type="EMBL" id="RUL70521.1"/>
    </source>
</evidence>
<evidence type="ECO:0000259" key="4">
    <source>
        <dbReference type="Pfam" id="PF06114"/>
    </source>
</evidence>
<feature type="domain" description="IrrE N-terminal-like" evidence="4">
    <location>
        <begin position="42"/>
        <end position="162"/>
    </location>
</feature>
<dbReference type="InterPro" id="IPR052345">
    <property type="entry name" value="Rad_response_metalloprotease"/>
</dbReference>
<keyword evidence="2" id="KW-0789">Thiol protease inhibitor</keyword>
<dbReference type="InterPro" id="IPR010359">
    <property type="entry name" value="IrrE_HExxH"/>
</dbReference>
<dbReference type="PANTHER" id="PTHR43236">
    <property type="entry name" value="ANTITOXIN HIGA1"/>
    <property type="match status" value="1"/>
</dbReference>
<evidence type="ECO:0000256" key="3">
    <source>
        <dbReference type="SAM" id="MobiDB-lite"/>
    </source>
</evidence>
<proteinExistence type="predicted"/>